<reference evidence="3" key="2">
    <citation type="submission" date="2021-01" db="EMBL/GenBank/DDBJ databases">
        <authorList>
            <person name="Schikora-Tamarit M.A."/>
        </authorList>
    </citation>
    <scope>NUCLEOTIDE SEQUENCE</scope>
    <source>
        <strain evidence="3">CBS6341</strain>
    </source>
</reference>
<evidence type="ECO:0000256" key="1">
    <source>
        <dbReference type="SAM" id="MobiDB-lite"/>
    </source>
</evidence>
<dbReference type="Pfam" id="PF10338">
    <property type="entry name" value="YBL028C_N"/>
    <property type="match status" value="1"/>
</dbReference>
<evidence type="ECO:0000313" key="4">
    <source>
        <dbReference type="Proteomes" id="UP000769528"/>
    </source>
</evidence>
<feature type="compositionally biased region" description="Acidic residues" evidence="1">
    <location>
        <begin position="56"/>
        <end position="69"/>
    </location>
</feature>
<protein>
    <recommendedName>
        <fullName evidence="2">DUF2423 domain-containing protein</fullName>
    </recommendedName>
</protein>
<reference evidence="3" key="1">
    <citation type="journal article" date="2021" name="Open Biol.">
        <title>Shared evolutionary footprints suggest mitochondrial oxidative damage underlies multiple complex I losses in fungi.</title>
        <authorList>
            <person name="Schikora-Tamarit M.A."/>
            <person name="Marcet-Houben M."/>
            <person name="Nosek J."/>
            <person name="Gabaldon T."/>
        </authorList>
    </citation>
    <scope>NUCLEOTIDE SEQUENCE</scope>
    <source>
        <strain evidence="3">CBS6341</strain>
    </source>
</reference>
<dbReference type="GO" id="GO:0030687">
    <property type="term" value="C:preribosome, large subunit precursor"/>
    <property type="evidence" value="ECO:0007669"/>
    <property type="project" value="TreeGrafter"/>
</dbReference>
<feature type="compositionally biased region" description="Basic and acidic residues" evidence="1">
    <location>
        <begin position="70"/>
        <end position="82"/>
    </location>
</feature>
<evidence type="ECO:0000313" key="3">
    <source>
        <dbReference type="EMBL" id="KAH3672291.1"/>
    </source>
</evidence>
<name>A0A9P8TBL4_9ASCO</name>
<feature type="compositionally biased region" description="Basic residues" evidence="1">
    <location>
        <begin position="90"/>
        <end position="111"/>
    </location>
</feature>
<dbReference type="OrthoDB" id="4087970at2759"/>
<gene>
    <name evidence="3" type="ORF">WICMUC_004386</name>
</gene>
<keyword evidence="4" id="KW-1185">Reference proteome</keyword>
<comment type="caution">
    <text evidence="3">The sequence shown here is derived from an EMBL/GenBank/DDBJ whole genome shotgun (WGS) entry which is preliminary data.</text>
</comment>
<sequence length="111" mass="12977">MAKSLRSKSKLRFKSIKRGKEFQTAVDERQKRLHEKAKEDLINQKLQEIKNQNNTEGDDIAIDNDDQDQDETKTESSTEVKKVSTSGYRTARHHLYKKNNKKKNHTSFGKK</sequence>
<dbReference type="PANTHER" id="PTHR28219">
    <property type="entry name" value="UPF0642 PROTEIN YBL028C"/>
    <property type="match status" value="1"/>
</dbReference>
<dbReference type="EMBL" id="JAEUBF010001168">
    <property type="protein sequence ID" value="KAH3672291.1"/>
    <property type="molecule type" value="Genomic_DNA"/>
</dbReference>
<evidence type="ECO:0000259" key="2">
    <source>
        <dbReference type="Pfam" id="PF10338"/>
    </source>
</evidence>
<dbReference type="PANTHER" id="PTHR28219:SF1">
    <property type="entry name" value="UPF0642 PROTEIN YBL028C"/>
    <property type="match status" value="1"/>
</dbReference>
<dbReference type="InterPro" id="IPR019434">
    <property type="entry name" value="DUF2423"/>
</dbReference>
<accession>A0A9P8TBL4</accession>
<dbReference type="Proteomes" id="UP000769528">
    <property type="component" value="Unassembled WGS sequence"/>
</dbReference>
<feature type="domain" description="DUF2423" evidence="2">
    <location>
        <begin position="1"/>
        <end position="44"/>
    </location>
</feature>
<organism evidence="3 4">
    <name type="scientific">Wickerhamomyces mucosus</name>
    <dbReference type="NCBI Taxonomy" id="1378264"/>
    <lineage>
        <taxon>Eukaryota</taxon>
        <taxon>Fungi</taxon>
        <taxon>Dikarya</taxon>
        <taxon>Ascomycota</taxon>
        <taxon>Saccharomycotina</taxon>
        <taxon>Saccharomycetes</taxon>
        <taxon>Phaffomycetales</taxon>
        <taxon>Wickerhamomycetaceae</taxon>
        <taxon>Wickerhamomyces</taxon>
    </lineage>
</organism>
<proteinExistence type="predicted"/>
<dbReference type="AlphaFoldDB" id="A0A9P8TBL4"/>
<feature type="region of interest" description="Disordered" evidence="1">
    <location>
        <begin position="48"/>
        <end position="111"/>
    </location>
</feature>